<feature type="transmembrane region" description="Helical" evidence="1">
    <location>
        <begin position="303"/>
        <end position="322"/>
    </location>
</feature>
<dbReference type="PANTHER" id="PTHR36851:SF1">
    <property type="entry name" value="GLYCO_TRANS_2-LIKE DOMAIN-CONTAINING PROTEIN"/>
    <property type="match status" value="1"/>
</dbReference>
<reference evidence="2" key="1">
    <citation type="submission" date="2021-02" db="EMBL/GenBank/DDBJ databases">
        <authorList>
            <person name="Nowell W R."/>
        </authorList>
    </citation>
    <scope>NUCLEOTIDE SEQUENCE</scope>
</reference>
<evidence type="ECO:0000313" key="2">
    <source>
        <dbReference type="EMBL" id="CAF2132305.1"/>
    </source>
</evidence>
<dbReference type="Proteomes" id="UP000663887">
    <property type="component" value="Unassembled WGS sequence"/>
</dbReference>
<dbReference type="AlphaFoldDB" id="A0A816WE17"/>
<accession>A0A816WE17</accession>
<evidence type="ECO:0000256" key="1">
    <source>
        <dbReference type="SAM" id="Phobius"/>
    </source>
</evidence>
<keyword evidence="1" id="KW-0812">Transmembrane</keyword>
<dbReference type="EMBL" id="CAJNRG010011447">
    <property type="protein sequence ID" value="CAF2132305.1"/>
    <property type="molecule type" value="Genomic_DNA"/>
</dbReference>
<sequence>MYSTCVVAFIKQKEIICKFFNSSEWMNMKNTFINNRKYNWKDDNYIEDILHIVIVPIYKEDPLVIDNILQSLAEQNASLVIGIASEEREINSDIKYNSIIHKYENKFLKAIKTIHPNRLENEVASKSSNCSYCAEILVKYYENNLKNFYNHAMITVCNSIWCQDYFLYLNYLSVKNDLKYFNHIVYTSNITNFRNFRSNHLLTNWMSIIRLIVTHRHFRFLGYIRCFTSEYHIPLKLLKQIDYWDTDLVHEDVHMCNKLAILDKPSAIFKSSFLPCDNQTPTNINSMYQSFILLWNQSLRWKFQLGISLFMIYNCYLFHQLLLNLLKIKNYENFQINSWKIFVQIINNYENLFFYFLTLLFNSIFWIFHLYLFNHHSYNCIIDYLLTYIQLLFYNYTNCHINSIDFICFKC</sequence>
<comment type="caution">
    <text evidence="2">The sequence shown here is derived from an EMBL/GenBank/DDBJ whole genome shotgun (WGS) entry which is preliminary data.</text>
</comment>
<protein>
    <submittedName>
        <fullName evidence="2">Uncharacterized protein</fullName>
    </submittedName>
</protein>
<evidence type="ECO:0000313" key="3">
    <source>
        <dbReference type="Proteomes" id="UP000663887"/>
    </source>
</evidence>
<gene>
    <name evidence="2" type="ORF">XDN619_LOCUS24949</name>
</gene>
<proteinExistence type="predicted"/>
<organism evidence="2 3">
    <name type="scientific">Rotaria magnacalcarata</name>
    <dbReference type="NCBI Taxonomy" id="392030"/>
    <lineage>
        <taxon>Eukaryota</taxon>
        <taxon>Metazoa</taxon>
        <taxon>Spiralia</taxon>
        <taxon>Gnathifera</taxon>
        <taxon>Rotifera</taxon>
        <taxon>Eurotatoria</taxon>
        <taxon>Bdelloidea</taxon>
        <taxon>Philodinida</taxon>
        <taxon>Philodinidae</taxon>
        <taxon>Rotaria</taxon>
    </lineage>
</organism>
<dbReference type="PANTHER" id="PTHR36851">
    <property type="entry name" value="UNNAMED PRODUCT"/>
    <property type="match status" value="1"/>
</dbReference>
<name>A0A816WE17_9BILA</name>
<feature type="transmembrane region" description="Helical" evidence="1">
    <location>
        <begin position="352"/>
        <end position="373"/>
    </location>
</feature>
<keyword evidence="1" id="KW-1133">Transmembrane helix</keyword>
<keyword evidence="1" id="KW-0472">Membrane</keyword>